<dbReference type="InterPro" id="IPR016642">
    <property type="entry name" value="26S_Psome_Rpn2"/>
</dbReference>
<protein>
    <recommendedName>
        <fullName evidence="3 6">26S proteasome regulatory subunit RPN2</fullName>
    </recommendedName>
</protein>
<feature type="region of interest" description="Disordered" evidence="7">
    <location>
        <begin position="903"/>
        <end position="934"/>
    </location>
</feature>
<dbReference type="PIRSF" id="PIRSF015947">
    <property type="entry name" value="26S_Psome_Rpn2"/>
    <property type="match status" value="1"/>
</dbReference>
<dbReference type="GO" id="GO:0005634">
    <property type="term" value="C:nucleus"/>
    <property type="evidence" value="ECO:0007669"/>
    <property type="project" value="TreeGrafter"/>
</dbReference>
<dbReference type="Pfam" id="PF21505">
    <property type="entry name" value="RPN2_N"/>
    <property type="match status" value="1"/>
</dbReference>
<evidence type="ECO:0000259" key="8">
    <source>
        <dbReference type="Pfam" id="PF18004"/>
    </source>
</evidence>
<evidence type="ECO:0000313" key="10">
    <source>
        <dbReference type="EMBL" id="GMM53109.1"/>
    </source>
</evidence>
<evidence type="ECO:0000256" key="7">
    <source>
        <dbReference type="SAM" id="MobiDB-lite"/>
    </source>
</evidence>
<gene>
    <name evidence="10" type="ORF">DASB73_040720</name>
</gene>
<dbReference type="Proteomes" id="UP001362899">
    <property type="component" value="Unassembled WGS sequence"/>
</dbReference>
<dbReference type="EMBL" id="BTGC01000008">
    <property type="protein sequence ID" value="GMM53109.1"/>
    <property type="molecule type" value="Genomic_DNA"/>
</dbReference>
<organism evidence="10 11">
    <name type="scientific">Starmerella bacillaris</name>
    <name type="common">Yeast</name>
    <name type="synonym">Candida zemplinina</name>
    <dbReference type="NCBI Taxonomy" id="1247836"/>
    <lineage>
        <taxon>Eukaryota</taxon>
        <taxon>Fungi</taxon>
        <taxon>Dikarya</taxon>
        <taxon>Ascomycota</taxon>
        <taxon>Saccharomycotina</taxon>
        <taxon>Dipodascomycetes</taxon>
        <taxon>Dipodascales</taxon>
        <taxon>Trichomonascaceae</taxon>
        <taxon>Starmerella</taxon>
    </lineage>
</organism>
<feature type="region of interest" description="Disordered" evidence="7">
    <location>
        <begin position="811"/>
        <end position="841"/>
    </location>
</feature>
<feature type="compositionally biased region" description="Basic and acidic residues" evidence="7">
    <location>
        <begin position="813"/>
        <end position="841"/>
    </location>
</feature>
<dbReference type="PANTHER" id="PTHR10943:SF2">
    <property type="entry name" value="26S PROTEASOME NON-ATPASE REGULATORY SUBUNIT 1"/>
    <property type="match status" value="1"/>
</dbReference>
<feature type="domain" description="26S proteasome non-ATPase regulatory subunit 1/RPN2 N-terminal" evidence="9">
    <location>
        <begin position="2"/>
        <end position="304"/>
    </location>
</feature>
<dbReference type="InterPro" id="IPR016024">
    <property type="entry name" value="ARM-type_fold"/>
</dbReference>
<dbReference type="GO" id="GO:0008540">
    <property type="term" value="C:proteasome regulatory particle, base subcomplex"/>
    <property type="evidence" value="ECO:0007669"/>
    <property type="project" value="UniProtKB-UniRule"/>
</dbReference>
<keyword evidence="4" id="KW-0677">Repeat</keyword>
<dbReference type="InterPro" id="IPR048570">
    <property type="entry name" value="PSMD1_RPN2_N"/>
</dbReference>
<dbReference type="GO" id="GO:0042176">
    <property type="term" value="P:regulation of protein catabolic process"/>
    <property type="evidence" value="ECO:0007669"/>
    <property type="project" value="UniProtKB-UniRule"/>
</dbReference>
<dbReference type="FunFam" id="1.25.10.10:FF:000017">
    <property type="entry name" value="26S proteasome non-ATPase regulatory subunit 1"/>
    <property type="match status" value="1"/>
</dbReference>
<dbReference type="GO" id="GO:0034515">
    <property type="term" value="C:proteasome storage granule"/>
    <property type="evidence" value="ECO:0007669"/>
    <property type="project" value="TreeGrafter"/>
</dbReference>
<reference evidence="10 11" key="1">
    <citation type="journal article" date="2023" name="Elife">
        <title>Identification of key yeast species and microbe-microbe interactions impacting larval growth of Drosophila in the wild.</title>
        <authorList>
            <person name="Mure A."/>
            <person name="Sugiura Y."/>
            <person name="Maeda R."/>
            <person name="Honda K."/>
            <person name="Sakurai N."/>
            <person name="Takahashi Y."/>
            <person name="Watada M."/>
            <person name="Katoh T."/>
            <person name="Gotoh A."/>
            <person name="Gotoh Y."/>
            <person name="Taniguchi I."/>
            <person name="Nakamura K."/>
            <person name="Hayashi T."/>
            <person name="Katayama T."/>
            <person name="Uemura T."/>
            <person name="Hattori Y."/>
        </authorList>
    </citation>
    <scope>NUCLEOTIDE SEQUENCE [LARGE SCALE GENOMIC DNA]</scope>
    <source>
        <strain evidence="10 11">SB-73</strain>
    </source>
</reference>
<dbReference type="PANTHER" id="PTHR10943">
    <property type="entry name" value="26S PROTEASOME NON-ATPASE REGULATORY SUBUNIT"/>
    <property type="match status" value="1"/>
</dbReference>
<dbReference type="Pfam" id="PF13646">
    <property type="entry name" value="HEAT_2"/>
    <property type="match status" value="1"/>
</dbReference>
<dbReference type="Pfam" id="PF18004">
    <property type="entry name" value="RPN2_C"/>
    <property type="match status" value="1"/>
</dbReference>
<comment type="caution">
    <text evidence="10">The sequence shown here is derived from an EMBL/GenBank/DDBJ whole genome shotgun (WGS) entry which is preliminary data.</text>
</comment>
<evidence type="ECO:0000313" key="11">
    <source>
        <dbReference type="Proteomes" id="UP001362899"/>
    </source>
</evidence>
<evidence type="ECO:0000256" key="4">
    <source>
        <dbReference type="ARBA" id="ARBA00022737"/>
    </source>
</evidence>
<proteinExistence type="inferred from homology"/>
<sequence>MVLALLDEPDYALKEYALKTLHAEVNERWPEISDYLPAIEELFEDATFPARSLAALVVAKVYFNLDDHALALKYALAAGNELDLSQRSEFVDTIISHSIKTYVDARQKLVDGEGAATSEPSELIESSDLSETIDTETDPALAQIVQQMLQRCTESGEVQLALGIALDARRLDLVEKFLADGDASDVAFVLDTAMTLVENRRFRSEVLHLLVRLIQPGSPGSPAYFLLGKLSIQLNDSRLAHTYLSSLEPAQAIQVAFDYVASASQELREKTALLFRDSSKSLHAKIVRILSGVPTCDFSVTFLSTHAHVDVNILQRMKTHLDSRNSMFHAALSFQNALLHLGTTHDSFFRSNVEWLGRATHWTRFTATAALGVIHQGNLTQGMRILHPYLNKSDKASAHVRGGALYGLGLVFAGFGTEVLPFLQEQVLLSTRDEYELEDEVAVHGACLGLALAGMRSQDEQLYARLRSELYVDSAVVGEAVGIAMGLVMLGSKHAVAETEMLQYARDTQHEKIVRSLGVGLALLNFGREEAADELVSTLLSEHEPILRYGGCFTLALAYAGTGNTRATQKLLHAAVSDSSDDVRRAAVMALGFVYIRNYLALPRMLELLAESHNPHVRYGTALALGVACAGTGLIAAIDVLEPMLRDPVDFVRQGAMVGLALVLVQHTETSHPRVKAVREYFAKIIKTKNEDALAKFGAALAQGLIDAGGCNATISLEHRQTGNLDTRAVAGLAVFLQYWYWFPLAHFVSLAYTPTTVVCVTPDLKVPKLQLECAGAPAKRFNYPAKLEEPGQKVPEQLVSAVLSTTLKEKRKSSVKDRERERVERERKAKEAEETERERKRHVEAMNRDVFEVDNMSRVIPWQRKYLKFSENSAFKPVFEAREPSGVLVVEQIGDAEVEYITTQRQSQSGDDDQDEAPLPRPFTLTVHGDGLQ</sequence>
<accession>A0AAV5RNH5</accession>
<comment type="function">
    <text evidence="1 6">Acts as a regulatory subunit of the 26S proteasome which is involved in the ATP-dependent degradation of ubiquitinated proteins.</text>
</comment>
<dbReference type="GO" id="GO:0030234">
    <property type="term" value="F:enzyme regulator activity"/>
    <property type="evidence" value="ECO:0007669"/>
    <property type="project" value="UniProtKB-UniRule"/>
</dbReference>
<dbReference type="InterPro" id="IPR040623">
    <property type="entry name" value="RPN2_C"/>
</dbReference>
<evidence type="ECO:0000256" key="3">
    <source>
        <dbReference type="ARBA" id="ARBA00015684"/>
    </source>
</evidence>
<feature type="domain" description="26S proteasome regulatory subunit RPN2 C-terminal" evidence="8">
    <location>
        <begin position="756"/>
        <end position="895"/>
    </location>
</feature>
<evidence type="ECO:0000256" key="6">
    <source>
        <dbReference type="PIRNR" id="PIRNR015947"/>
    </source>
</evidence>
<name>A0AAV5RNH5_STABA</name>
<dbReference type="AlphaFoldDB" id="A0AAV5RNH5"/>
<evidence type="ECO:0000256" key="1">
    <source>
        <dbReference type="ARBA" id="ARBA00002187"/>
    </source>
</evidence>
<dbReference type="GO" id="GO:0043161">
    <property type="term" value="P:proteasome-mediated ubiquitin-dependent protein catabolic process"/>
    <property type="evidence" value="ECO:0007669"/>
    <property type="project" value="TreeGrafter"/>
</dbReference>
<evidence type="ECO:0000259" key="9">
    <source>
        <dbReference type="Pfam" id="PF21505"/>
    </source>
</evidence>
<keyword evidence="11" id="KW-1185">Reference proteome</keyword>
<evidence type="ECO:0000256" key="5">
    <source>
        <dbReference type="ARBA" id="ARBA00022942"/>
    </source>
</evidence>
<keyword evidence="5 6" id="KW-0647">Proteasome</keyword>
<dbReference type="Gene3D" id="1.25.10.10">
    <property type="entry name" value="Leucine-rich Repeat Variant"/>
    <property type="match status" value="1"/>
</dbReference>
<evidence type="ECO:0000256" key="2">
    <source>
        <dbReference type="ARBA" id="ARBA00006308"/>
    </source>
</evidence>
<dbReference type="SUPFAM" id="SSF48371">
    <property type="entry name" value="ARM repeat"/>
    <property type="match status" value="1"/>
</dbReference>
<dbReference type="InterPro" id="IPR011989">
    <property type="entry name" value="ARM-like"/>
</dbReference>
<comment type="similarity">
    <text evidence="2 6">Belongs to the proteasome subunit S1 family.</text>
</comment>